<dbReference type="EMBL" id="JBHTIU010000024">
    <property type="protein sequence ID" value="MFD0868852.1"/>
    <property type="molecule type" value="Genomic_DNA"/>
</dbReference>
<reference evidence="3" key="1">
    <citation type="journal article" date="2019" name="Int. J. Syst. Evol. Microbiol.">
        <title>The Global Catalogue of Microorganisms (GCM) 10K type strain sequencing project: providing services to taxonomists for standard genome sequencing and annotation.</title>
        <authorList>
            <consortium name="The Broad Institute Genomics Platform"/>
            <consortium name="The Broad Institute Genome Sequencing Center for Infectious Disease"/>
            <person name="Wu L."/>
            <person name="Ma J."/>
        </authorList>
    </citation>
    <scope>NUCLEOTIDE SEQUENCE [LARGE SCALE GENOMIC DNA]</scope>
    <source>
        <strain evidence="3">CCUG 57263</strain>
    </source>
</reference>
<keyword evidence="1" id="KW-0472">Membrane</keyword>
<protein>
    <recommendedName>
        <fullName evidence="4">Glycine zipper family protein</fullName>
    </recommendedName>
</protein>
<keyword evidence="1" id="KW-0812">Transmembrane</keyword>
<accession>A0ABW3D5W9</accession>
<sequence length="71" mass="7332">MSNQTDPTDPYDPVTRVKNIYLASGIGIGVLAGIVIGVFTSHVGTGLIYSVPAGMLAGLILGNLRSKSKKS</sequence>
<evidence type="ECO:0000256" key="1">
    <source>
        <dbReference type="SAM" id="Phobius"/>
    </source>
</evidence>
<name>A0ABW3D5W9_9BACL</name>
<feature type="transmembrane region" description="Helical" evidence="1">
    <location>
        <begin position="20"/>
        <end position="40"/>
    </location>
</feature>
<evidence type="ECO:0000313" key="2">
    <source>
        <dbReference type="EMBL" id="MFD0868852.1"/>
    </source>
</evidence>
<dbReference type="Proteomes" id="UP001597120">
    <property type="component" value="Unassembled WGS sequence"/>
</dbReference>
<dbReference type="RefSeq" id="WP_144941034.1">
    <property type="nucleotide sequence ID" value="NZ_JBHTIU010000024.1"/>
</dbReference>
<keyword evidence="3" id="KW-1185">Reference proteome</keyword>
<comment type="caution">
    <text evidence="2">The sequence shown here is derived from an EMBL/GenBank/DDBJ whole genome shotgun (WGS) entry which is preliminary data.</text>
</comment>
<proteinExistence type="predicted"/>
<evidence type="ECO:0000313" key="3">
    <source>
        <dbReference type="Proteomes" id="UP001597120"/>
    </source>
</evidence>
<keyword evidence="1" id="KW-1133">Transmembrane helix</keyword>
<organism evidence="2 3">
    <name type="scientific">Paenibacillus residui</name>
    <dbReference type="NCBI Taxonomy" id="629724"/>
    <lineage>
        <taxon>Bacteria</taxon>
        <taxon>Bacillati</taxon>
        <taxon>Bacillota</taxon>
        <taxon>Bacilli</taxon>
        <taxon>Bacillales</taxon>
        <taxon>Paenibacillaceae</taxon>
        <taxon>Paenibacillus</taxon>
    </lineage>
</organism>
<feature type="transmembrane region" description="Helical" evidence="1">
    <location>
        <begin position="46"/>
        <end position="64"/>
    </location>
</feature>
<evidence type="ECO:0008006" key="4">
    <source>
        <dbReference type="Google" id="ProtNLM"/>
    </source>
</evidence>
<gene>
    <name evidence="2" type="ORF">ACFQ03_06795</name>
</gene>